<gene>
    <name evidence="2" type="ORF">CPB84DRAFT_1293462</name>
</gene>
<accession>A0A9P5TKQ8</accession>
<evidence type="ECO:0000256" key="1">
    <source>
        <dbReference type="SAM" id="MobiDB-lite"/>
    </source>
</evidence>
<feature type="region of interest" description="Disordered" evidence="1">
    <location>
        <begin position="77"/>
        <end position="98"/>
    </location>
</feature>
<protein>
    <submittedName>
        <fullName evidence="2">Uncharacterized protein</fullName>
    </submittedName>
</protein>
<proteinExistence type="predicted"/>
<organism evidence="2 3">
    <name type="scientific">Gymnopilus junonius</name>
    <name type="common">Spectacular rustgill mushroom</name>
    <name type="synonym">Gymnopilus spectabilis subsp. junonius</name>
    <dbReference type="NCBI Taxonomy" id="109634"/>
    <lineage>
        <taxon>Eukaryota</taxon>
        <taxon>Fungi</taxon>
        <taxon>Dikarya</taxon>
        <taxon>Basidiomycota</taxon>
        <taxon>Agaricomycotina</taxon>
        <taxon>Agaricomycetes</taxon>
        <taxon>Agaricomycetidae</taxon>
        <taxon>Agaricales</taxon>
        <taxon>Agaricineae</taxon>
        <taxon>Hymenogastraceae</taxon>
        <taxon>Gymnopilus</taxon>
    </lineage>
</organism>
<reference evidence="2" key="1">
    <citation type="submission" date="2020-11" db="EMBL/GenBank/DDBJ databases">
        <authorList>
            <consortium name="DOE Joint Genome Institute"/>
            <person name="Ahrendt S."/>
            <person name="Riley R."/>
            <person name="Andreopoulos W."/>
            <person name="LaButti K."/>
            <person name="Pangilinan J."/>
            <person name="Ruiz-duenas F.J."/>
            <person name="Barrasa J.M."/>
            <person name="Sanchez-Garcia M."/>
            <person name="Camarero S."/>
            <person name="Miyauchi S."/>
            <person name="Serrano A."/>
            <person name="Linde D."/>
            <person name="Babiker R."/>
            <person name="Drula E."/>
            <person name="Ayuso-Fernandez I."/>
            <person name="Pacheco R."/>
            <person name="Padilla G."/>
            <person name="Ferreira P."/>
            <person name="Barriuso J."/>
            <person name="Kellner H."/>
            <person name="Castanera R."/>
            <person name="Alfaro M."/>
            <person name="Ramirez L."/>
            <person name="Pisabarro A.G."/>
            <person name="Kuo A."/>
            <person name="Tritt A."/>
            <person name="Lipzen A."/>
            <person name="He G."/>
            <person name="Yan M."/>
            <person name="Ng V."/>
            <person name="Cullen D."/>
            <person name="Martin F."/>
            <person name="Rosso M.-N."/>
            <person name="Henrissat B."/>
            <person name="Hibbett D."/>
            <person name="Martinez A.T."/>
            <person name="Grigoriev I.V."/>
        </authorList>
    </citation>
    <scope>NUCLEOTIDE SEQUENCE</scope>
    <source>
        <strain evidence="2">AH 44721</strain>
    </source>
</reference>
<dbReference type="EMBL" id="JADNYJ010000064">
    <property type="protein sequence ID" value="KAF8894336.1"/>
    <property type="molecule type" value="Genomic_DNA"/>
</dbReference>
<keyword evidence="3" id="KW-1185">Reference proteome</keyword>
<feature type="region of interest" description="Disordered" evidence="1">
    <location>
        <begin position="1"/>
        <end position="42"/>
    </location>
</feature>
<feature type="compositionally biased region" description="Polar residues" evidence="1">
    <location>
        <begin position="1"/>
        <end position="29"/>
    </location>
</feature>
<comment type="caution">
    <text evidence="2">The sequence shown here is derived from an EMBL/GenBank/DDBJ whole genome shotgun (WGS) entry which is preliminary data.</text>
</comment>
<dbReference type="AlphaFoldDB" id="A0A9P5TKQ8"/>
<name>A0A9P5TKQ8_GYMJU</name>
<dbReference type="Proteomes" id="UP000724874">
    <property type="component" value="Unassembled WGS sequence"/>
</dbReference>
<sequence>MALNSGLTGARGNTSQGSKELLYESTNSIPMRPSAKPFTPTLGSTSVVKSLVNTPIAANPPSEIASSRDQSITRITPTLTKRNQYADPPDSNEPSNVKEEDGLEDLFVQPLFSQSVPGDSSLSTLPGSLSSTIFLPSILTGSSSLRSTSMPSKAPAQFRQPPSTPFSELYTPTYHNPNIVPPTGNPSAQVVTRKDSFVSSKIAKIWPPVVKETSSPQPTSRTWNNFIPASQPRSSMEVMSSPSVAAPCSSGMDPVSYVSFDFQSFLLNSRLWFATSAYSSCQQASQCLHFYVFCTIDNLV</sequence>
<evidence type="ECO:0000313" key="3">
    <source>
        <dbReference type="Proteomes" id="UP000724874"/>
    </source>
</evidence>
<evidence type="ECO:0000313" key="2">
    <source>
        <dbReference type="EMBL" id="KAF8894336.1"/>
    </source>
</evidence>